<organism evidence="10 11">
    <name type="scientific">Paragonimus westermani</name>
    <dbReference type="NCBI Taxonomy" id="34504"/>
    <lineage>
        <taxon>Eukaryota</taxon>
        <taxon>Metazoa</taxon>
        <taxon>Spiralia</taxon>
        <taxon>Lophotrochozoa</taxon>
        <taxon>Platyhelminthes</taxon>
        <taxon>Trematoda</taxon>
        <taxon>Digenea</taxon>
        <taxon>Plagiorchiida</taxon>
        <taxon>Troglotremata</taxon>
        <taxon>Troglotrematidae</taxon>
        <taxon>Paragonimus</taxon>
    </lineage>
</organism>
<evidence type="ECO:0000256" key="3">
    <source>
        <dbReference type="ARBA" id="ARBA00008961"/>
    </source>
</evidence>
<accession>A0A5J4NA84</accession>
<name>A0A5J4NA84_9TREM</name>
<keyword evidence="7" id="KW-0333">Golgi apparatus</keyword>
<keyword evidence="4" id="KW-0812">Transmembrane</keyword>
<evidence type="ECO:0000256" key="9">
    <source>
        <dbReference type="RuleBase" id="RU910717"/>
    </source>
</evidence>
<comment type="subcellular location">
    <subcellularLocation>
        <location evidence="2">Golgi apparatus membrane</location>
        <topology evidence="2">Single-pass type I membrane protein</topology>
    </subcellularLocation>
</comment>
<evidence type="ECO:0000256" key="5">
    <source>
        <dbReference type="ARBA" id="ARBA00022729"/>
    </source>
</evidence>
<dbReference type="InterPro" id="IPR009653">
    <property type="entry name" value="Ksh1"/>
</dbReference>
<evidence type="ECO:0000256" key="6">
    <source>
        <dbReference type="ARBA" id="ARBA00022989"/>
    </source>
</evidence>
<keyword evidence="5" id="KW-0732">Signal</keyword>
<evidence type="ECO:0000313" key="11">
    <source>
        <dbReference type="Proteomes" id="UP000324629"/>
    </source>
</evidence>
<evidence type="ECO:0000256" key="4">
    <source>
        <dbReference type="ARBA" id="ARBA00022692"/>
    </source>
</evidence>
<dbReference type="PANTHER" id="PTHR13229">
    <property type="entry name" value="PROTEIN KISH-A"/>
    <property type="match status" value="1"/>
</dbReference>
<sequence length="49" mass="5667">MSALFNFQSLLSVILLLICTCTYVRHFSPALLDAHKHGTWEYYSHILLV</sequence>
<protein>
    <recommendedName>
        <fullName evidence="9">Protein kish</fullName>
    </recommendedName>
</protein>
<evidence type="ECO:0000256" key="8">
    <source>
        <dbReference type="ARBA" id="ARBA00023136"/>
    </source>
</evidence>
<comment type="function">
    <text evidence="1 9">Involved in the early part of the secretory pathway.</text>
</comment>
<keyword evidence="8" id="KW-0472">Membrane</keyword>
<comment type="caution">
    <text evidence="10">The sequence shown here is derived from an EMBL/GenBank/DDBJ whole genome shotgun (WGS) entry which is preliminary data.</text>
</comment>
<dbReference type="InterPro" id="IPR051523">
    <property type="entry name" value="KISH_domain"/>
</dbReference>
<evidence type="ECO:0000313" key="10">
    <source>
        <dbReference type="EMBL" id="KAA3672442.1"/>
    </source>
</evidence>
<dbReference type="Pfam" id="PF06842">
    <property type="entry name" value="DUF1242"/>
    <property type="match status" value="1"/>
</dbReference>
<evidence type="ECO:0000256" key="2">
    <source>
        <dbReference type="ARBA" id="ARBA00004614"/>
    </source>
</evidence>
<comment type="similarity">
    <text evidence="3 9">Belongs to the KISH family.</text>
</comment>
<feature type="non-terminal residue" evidence="10">
    <location>
        <position position="49"/>
    </location>
</feature>
<evidence type="ECO:0000256" key="1">
    <source>
        <dbReference type="ARBA" id="ARBA00002154"/>
    </source>
</evidence>
<dbReference type="GO" id="GO:0000139">
    <property type="term" value="C:Golgi membrane"/>
    <property type="evidence" value="ECO:0007669"/>
    <property type="project" value="UniProtKB-SubCell"/>
</dbReference>
<dbReference type="Proteomes" id="UP000324629">
    <property type="component" value="Unassembled WGS sequence"/>
</dbReference>
<reference evidence="10 11" key="1">
    <citation type="journal article" date="2019" name="Gigascience">
        <title>Whole-genome sequence of the oriental lung fluke Paragonimus westermani.</title>
        <authorList>
            <person name="Oey H."/>
            <person name="Zakrzewski M."/>
            <person name="Narain K."/>
            <person name="Devi K.R."/>
            <person name="Agatsuma T."/>
            <person name="Nawaratna S."/>
            <person name="Gobert G.N."/>
            <person name="Jones M.K."/>
            <person name="Ragan M.A."/>
            <person name="McManus D.P."/>
            <person name="Krause L."/>
        </authorList>
    </citation>
    <scope>NUCLEOTIDE SEQUENCE [LARGE SCALE GENOMIC DNA]</scope>
    <source>
        <strain evidence="10 11">IND2009</strain>
    </source>
</reference>
<dbReference type="AlphaFoldDB" id="A0A5J4NA84"/>
<gene>
    <name evidence="10" type="ORF">DEA37_0012606</name>
</gene>
<dbReference type="EMBL" id="QNGE01004898">
    <property type="protein sequence ID" value="KAA3672442.1"/>
    <property type="molecule type" value="Genomic_DNA"/>
</dbReference>
<proteinExistence type="inferred from homology"/>
<evidence type="ECO:0000256" key="7">
    <source>
        <dbReference type="ARBA" id="ARBA00023034"/>
    </source>
</evidence>
<keyword evidence="6" id="KW-1133">Transmembrane helix</keyword>
<keyword evidence="11" id="KW-1185">Reference proteome</keyword>